<comment type="caution">
    <text evidence="1">The sequence shown here is derived from an EMBL/GenBank/DDBJ whole genome shotgun (WGS) entry which is preliminary data.</text>
</comment>
<keyword evidence="2" id="KW-1185">Reference proteome</keyword>
<dbReference type="Proteomes" id="UP000277094">
    <property type="component" value="Unassembled WGS sequence"/>
</dbReference>
<organism evidence="1 2">
    <name type="scientific">Nocardioides marmorisolisilvae</name>
    <dbReference type="NCBI Taxonomy" id="1542737"/>
    <lineage>
        <taxon>Bacteria</taxon>
        <taxon>Bacillati</taxon>
        <taxon>Actinomycetota</taxon>
        <taxon>Actinomycetes</taxon>
        <taxon>Propionibacteriales</taxon>
        <taxon>Nocardioidaceae</taxon>
        <taxon>Nocardioides</taxon>
    </lineage>
</organism>
<reference evidence="1 2" key="1">
    <citation type="submission" date="2018-11" db="EMBL/GenBank/DDBJ databases">
        <authorList>
            <person name="Li F."/>
        </authorList>
    </citation>
    <scope>NUCLEOTIDE SEQUENCE [LARGE SCALE GENOMIC DNA]</scope>
    <source>
        <strain evidence="1 2">KIS18-7</strain>
    </source>
</reference>
<gene>
    <name evidence="1" type="ORF">EFL95_17020</name>
</gene>
<dbReference type="RefSeq" id="WP_123235291.1">
    <property type="nucleotide sequence ID" value="NZ_RJSG01000003.1"/>
</dbReference>
<protein>
    <submittedName>
        <fullName evidence="1">Uncharacterized protein</fullName>
    </submittedName>
</protein>
<dbReference type="AlphaFoldDB" id="A0A3N0DQ01"/>
<dbReference type="EMBL" id="RJSG01000003">
    <property type="protein sequence ID" value="RNL77705.1"/>
    <property type="molecule type" value="Genomic_DNA"/>
</dbReference>
<proteinExistence type="predicted"/>
<accession>A0A3N0DQ01</accession>
<name>A0A3N0DQ01_9ACTN</name>
<dbReference type="SUPFAM" id="SSF52540">
    <property type="entry name" value="P-loop containing nucleoside triphosphate hydrolases"/>
    <property type="match status" value="1"/>
</dbReference>
<dbReference type="InterPro" id="IPR027417">
    <property type="entry name" value="P-loop_NTPase"/>
</dbReference>
<evidence type="ECO:0000313" key="2">
    <source>
        <dbReference type="Proteomes" id="UP000277094"/>
    </source>
</evidence>
<sequence>MKLCLDGLTLTINDGVTALVASDERGRRRLRRALVQSVHGRWDRLLLDERTSRVDAVEGPPLVMICAHRMRGVSRLADRVVMLEAAGVRFEGSLADFCTRPDGSSDEPEDAFLRRLFAAGA</sequence>
<evidence type="ECO:0000313" key="1">
    <source>
        <dbReference type="EMBL" id="RNL77705.1"/>
    </source>
</evidence>